<proteinExistence type="predicted"/>
<name>A0A414X075_9BACT</name>
<sequence length="439" mass="51499">MIEELLKMAEVESNKTMRKELEVFEERHNEIEDIINSSIDPVCAFLNMTDMQEVIEVNVNNVNELTWWLNISTICFIECNKNINNHDFVQKLKRMLLEYCMETSIYEYIKDNQYGKISLFDGFAYLNVFYLKRVMPSNDEVINGERNYRDIYQYFEDNKSCTLMQHEAYPFIEISDPKSSLLDKSKYENFYKKVFDSKDDNLDNNNIANQLKLIYESVVKIETTNPIQNKWKSLLLTYTSEEIMINTNVVTETSPKVVEETIQNVVKETIPKIVGETVQNVVGETAPKVMEEVAQKVLEETKIKPKNGGFNITEQILYFYYITGYWDNKLKGHSILHGRINANSIDDSLDRIKKFDRKGMSIKELEQYKPSLEKVKKYLSFLLKEKTIKSVKDEMQTAIKKVDDDIIKCEEFIVQKKNEEQAKKEKTKKKTEELIGTTK</sequence>
<organism evidence="2 3">
    <name type="scientific">Phocaeicola plebeius</name>
    <dbReference type="NCBI Taxonomy" id="310297"/>
    <lineage>
        <taxon>Bacteria</taxon>
        <taxon>Pseudomonadati</taxon>
        <taxon>Bacteroidota</taxon>
        <taxon>Bacteroidia</taxon>
        <taxon>Bacteroidales</taxon>
        <taxon>Bacteroidaceae</taxon>
        <taxon>Phocaeicola</taxon>
    </lineage>
</organism>
<accession>A0A414X075</accession>
<dbReference type="AlphaFoldDB" id="A0A414X075"/>
<protein>
    <submittedName>
        <fullName evidence="2">Uncharacterized protein</fullName>
    </submittedName>
</protein>
<gene>
    <name evidence="2" type="ORF">DW204_07290</name>
</gene>
<reference evidence="2 3" key="1">
    <citation type="submission" date="2018-08" db="EMBL/GenBank/DDBJ databases">
        <title>A genome reference for cultivated species of the human gut microbiota.</title>
        <authorList>
            <person name="Zou Y."/>
            <person name="Xue W."/>
            <person name="Luo G."/>
        </authorList>
    </citation>
    <scope>NUCLEOTIDE SEQUENCE [LARGE SCALE GENOMIC DNA]</scope>
    <source>
        <strain evidence="2 3">AM17-44</strain>
    </source>
</reference>
<evidence type="ECO:0000313" key="3">
    <source>
        <dbReference type="Proteomes" id="UP000284998"/>
    </source>
</evidence>
<dbReference type="Proteomes" id="UP000284998">
    <property type="component" value="Unassembled WGS sequence"/>
</dbReference>
<evidence type="ECO:0000256" key="1">
    <source>
        <dbReference type="SAM" id="MobiDB-lite"/>
    </source>
</evidence>
<feature type="region of interest" description="Disordered" evidence="1">
    <location>
        <begin position="418"/>
        <end position="439"/>
    </location>
</feature>
<comment type="caution">
    <text evidence="2">The sequence shown here is derived from an EMBL/GenBank/DDBJ whole genome shotgun (WGS) entry which is preliminary data.</text>
</comment>
<dbReference type="EMBL" id="QRJS01000014">
    <property type="protein sequence ID" value="RHH45190.1"/>
    <property type="molecule type" value="Genomic_DNA"/>
</dbReference>
<evidence type="ECO:0000313" key="2">
    <source>
        <dbReference type="EMBL" id="RHH45190.1"/>
    </source>
</evidence>
<dbReference type="RefSeq" id="WP_118243526.1">
    <property type="nucleotide sequence ID" value="NZ_QRJS01000014.1"/>
</dbReference>